<gene>
    <name evidence="3" type="ORF">H310_03213</name>
</gene>
<dbReference type="SMART" id="SM00516">
    <property type="entry name" value="SEC14"/>
    <property type="match status" value="1"/>
</dbReference>
<dbReference type="Gene3D" id="3.40.525.10">
    <property type="entry name" value="CRAL-TRIO lipid binding domain"/>
    <property type="match status" value="1"/>
</dbReference>
<dbReference type="PANTHER" id="PTHR23324:SF83">
    <property type="entry name" value="SEC14-LIKE PROTEIN 2"/>
    <property type="match status" value="1"/>
</dbReference>
<accession>A0A024UIN9</accession>
<feature type="compositionally biased region" description="Basic and acidic residues" evidence="1">
    <location>
        <begin position="403"/>
        <end position="413"/>
    </location>
</feature>
<dbReference type="InterPro" id="IPR001251">
    <property type="entry name" value="CRAL-TRIO_dom"/>
</dbReference>
<evidence type="ECO:0000259" key="2">
    <source>
        <dbReference type="PROSITE" id="PS50191"/>
    </source>
</evidence>
<dbReference type="RefSeq" id="XP_008865225.1">
    <property type="nucleotide sequence ID" value="XM_008867003.1"/>
</dbReference>
<dbReference type="GO" id="GO:0005737">
    <property type="term" value="C:cytoplasm"/>
    <property type="evidence" value="ECO:0007669"/>
    <property type="project" value="TreeGrafter"/>
</dbReference>
<evidence type="ECO:0000313" key="3">
    <source>
        <dbReference type="EMBL" id="ETW05448.1"/>
    </source>
</evidence>
<dbReference type="PROSITE" id="PS50191">
    <property type="entry name" value="CRAL_TRIO"/>
    <property type="match status" value="1"/>
</dbReference>
<dbReference type="OrthoDB" id="73007at2759"/>
<dbReference type="VEuPathDB" id="FungiDB:H310_03213"/>
<feature type="region of interest" description="Disordered" evidence="1">
    <location>
        <begin position="400"/>
        <end position="426"/>
    </location>
</feature>
<dbReference type="Gene3D" id="2.60.120.680">
    <property type="entry name" value="GOLD domain"/>
    <property type="match status" value="1"/>
</dbReference>
<reference evidence="3" key="1">
    <citation type="submission" date="2013-12" db="EMBL/GenBank/DDBJ databases">
        <title>The Genome Sequence of Aphanomyces invadans NJM9701.</title>
        <authorList>
            <consortium name="The Broad Institute Genomics Platform"/>
            <person name="Russ C."/>
            <person name="Tyler B."/>
            <person name="van West P."/>
            <person name="Dieguez-Uribeondo J."/>
            <person name="Young S.K."/>
            <person name="Zeng Q."/>
            <person name="Gargeya S."/>
            <person name="Fitzgerald M."/>
            <person name="Abouelleil A."/>
            <person name="Alvarado L."/>
            <person name="Chapman S.B."/>
            <person name="Gainer-Dewar J."/>
            <person name="Goldberg J."/>
            <person name="Griggs A."/>
            <person name="Gujja S."/>
            <person name="Hansen M."/>
            <person name="Howarth C."/>
            <person name="Imamovic A."/>
            <person name="Ireland A."/>
            <person name="Larimer J."/>
            <person name="McCowan C."/>
            <person name="Murphy C."/>
            <person name="Pearson M."/>
            <person name="Poon T.W."/>
            <person name="Priest M."/>
            <person name="Roberts A."/>
            <person name="Saif S."/>
            <person name="Shea T."/>
            <person name="Sykes S."/>
            <person name="Wortman J."/>
            <person name="Nusbaum C."/>
            <person name="Birren B."/>
        </authorList>
    </citation>
    <scope>NUCLEOTIDE SEQUENCE [LARGE SCALE GENOMIC DNA]</scope>
    <source>
        <strain evidence="3">NJM9701</strain>
    </source>
</reference>
<dbReference type="eggNOG" id="KOG1471">
    <property type="taxonomic scope" value="Eukaryota"/>
</dbReference>
<name>A0A024UIN9_9STRA</name>
<dbReference type="STRING" id="157072.A0A024UIN9"/>
<dbReference type="GeneID" id="20080263"/>
<dbReference type="InterPro" id="IPR036865">
    <property type="entry name" value="CRAL-TRIO_dom_sf"/>
</dbReference>
<dbReference type="InterPro" id="IPR051064">
    <property type="entry name" value="SEC14/CRAL-TRIO_domain"/>
</dbReference>
<dbReference type="PANTHER" id="PTHR23324">
    <property type="entry name" value="SEC14 RELATED PROTEIN"/>
    <property type="match status" value="1"/>
</dbReference>
<dbReference type="AlphaFoldDB" id="A0A024UIN9"/>
<feature type="domain" description="CRAL-TRIO" evidence="2">
    <location>
        <begin position="103"/>
        <end position="264"/>
    </location>
</feature>
<dbReference type="Pfam" id="PF00650">
    <property type="entry name" value="CRAL_TRIO"/>
    <property type="match status" value="1"/>
</dbReference>
<dbReference type="EMBL" id="KI913956">
    <property type="protein sequence ID" value="ETW05448.1"/>
    <property type="molecule type" value="Genomic_DNA"/>
</dbReference>
<protein>
    <recommendedName>
        <fullName evidence="2">CRAL-TRIO domain-containing protein</fullName>
    </recommendedName>
</protein>
<sequence length="426" mass="46688">MDDTGSSGGDLDALLQQHKVQIDGLRQRLGDVLVDECDDVWLLRFVLSNGSVDAAEEPARFTIQWRKDRQAVLAKLKAGEDHPLHNKVTKFQVASSHKTTLVGEPVFYVRIGLCNPRALMDAIAFDDVVEYYMMSREQLLIQCDHESRKKRTLIKILSVLDFTGFSIARGHDSRFSQMLGVTSKLSEKMFPQLLGRTIFINVPQVFQWVFRLIKPLMSHRTVAKMVICPGASSGQSLAACPFTQHHLGVDNIPTFLGGTCRCNGGCCIGGVPNSQTTPINSVDADGLASISLSARTTQSLDYPVGADMHVSYNIIAEGKAIDVRAFISANGLTGDTKDAVALWECPMLQAADGVQAGTWVMPHDGILTLRIDNRHALFRGRSIKVKLDFVGRDESNVAQDDPLEMKRGGEGVDRVGVLAHPDSKDS</sequence>
<proteinExistence type="predicted"/>
<evidence type="ECO:0000256" key="1">
    <source>
        <dbReference type="SAM" id="MobiDB-lite"/>
    </source>
</evidence>
<dbReference type="SUPFAM" id="SSF52087">
    <property type="entry name" value="CRAL/TRIO domain"/>
    <property type="match status" value="1"/>
</dbReference>
<dbReference type="CDD" id="cd00170">
    <property type="entry name" value="SEC14"/>
    <property type="match status" value="1"/>
</dbReference>
<organism evidence="3">
    <name type="scientific">Aphanomyces invadans</name>
    <dbReference type="NCBI Taxonomy" id="157072"/>
    <lineage>
        <taxon>Eukaryota</taxon>
        <taxon>Sar</taxon>
        <taxon>Stramenopiles</taxon>
        <taxon>Oomycota</taxon>
        <taxon>Saprolegniomycetes</taxon>
        <taxon>Saprolegniales</taxon>
        <taxon>Verrucalvaceae</taxon>
        <taxon>Aphanomyces</taxon>
    </lineage>
</organism>